<reference evidence="1" key="1">
    <citation type="submission" date="2018-05" db="EMBL/GenBank/DDBJ databases">
        <authorList>
            <person name="Lanie J.A."/>
            <person name="Ng W.-L."/>
            <person name="Kazmierczak K.M."/>
            <person name="Andrzejewski T.M."/>
            <person name="Davidsen T.M."/>
            <person name="Wayne K.J."/>
            <person name="Tettelin H."/>
            <person name="Glass J.I."/>
            <person name="Rusch D."/>
            <person name="Podicherti R."/>
            <person name="Tsui H.-C.T."/>
            <person name="Winkler M.E."/>
        </authorList>
    </citation>
    <scope>NUCLEOTIDE SEQUENCE</scope>
</reference>
<evidence type="ECO:0000313" key="1">
    <source>
        <dbReference type="EMBL" id="SVE51589.1"/>
    </source>
</evidence>
<organism evidence="1">
    <name type="scientific">marine metagenome</name>
    <dbReference type="NCBI Taxonomy" id="408172"/>
    <lineage>
        <taxon>unclassified sequences</taxon>
        <taxon>metagenomes</taxon>
        <taxon>ecological metagenomes</taxon>
    </lineage>
</organism>
<feature type="non-terminal residue" evidence="1">
    <location>
        <position position="30"/>
    </location>
</feature>
<accession>A0A383E4S1</accession>
<dbReference type="AlphaFoldDB" id="A0A383E4S1"/>
<sequence>MENNETYNIKVLTLFPEMFPGSLGYSLAGR</sequence>
<name>A0A383E4S1_9ZZZZ</name>
<protein>
    <recommendedName>
        <fullName evidence="2">tRNA methyltransferase TRMD/TRM10-type domain-containing protein</fullName>
    </recommendedName>
</protein>
<evidence type="ECO:0008006" key="2">
    <source>
        <dbReference type="Google" id="ProtNLM"/>
    </source>
</evidence>
<proteinExistence type="predicted"/>
<dbReference type="EMBL" id="UINC01222693">
    <property type="protein sequence ID" value="SVE51589.1"/>
    <property type="molecule type" value="Genomic_DNA"/>
</dbReference>
<gene>
    <name evidence="1" type="ORF">METZ01_LOCUS504443</name>
</gene>